<dbReference type="PROSITE" id="PS50879">
    <property type="entry name" value="RNASE_H_1"/>
    <property type="match status" value="1"/>
</dbReference>
<organism evidence="2 3">
    <name type="scientific">Rubroshorea leprosula</name>
    <dbReference type="NCBI Taxonomy" id="152421"/>
    <lineage>
        <taxon>Eukaryota</taxon>
        <taxon>Viridiplantae</taxon>
        <taxon>Streptophyta</taxon>
        <taxon>Embryophyta</taxon>
        <taxon>Tracheophyta</taxon>
        <taxon>Spermatophyta</taxon>
        <taxon>Magnoliopsida</taxon>
        <taxon>eudicotyledons</taxon>
        <taxon>Gunneridae</taxon>
        <taxon>Pentapetalae</taxon>
        <taxon>rosids</taxon>
        <taxon>malvids</taxon>
        <taxon>Malvales</taxon>
        <taxon>Dipterocarpaceae</taxon>
        <taxon>Rubroshorea</taxon>
    </lineage>
</organism>
<dbReference type="Proteomes" id="UP001054252">
    <property type="component" value="Unassembled WGS sequence"/>
</dbReference>
<dbReference type="InterPro" id="IPR036397">
    <property type="entry name" value="RNaseH_sf"/>
</dbReference>
<dbReference type="Gene3D" id="3.30.420.10">
    <property type="entry name" value="Ribonuclease H-like superfamily/Ribonuclease H"/>
    <property type="match status" value="1"/>
</dbReference>
<accession>A0AAV5JRG8</accession>
<dbReference type="EMBL" id="BPVZ01000043">
    <property type="protein sequence ID" value="GKV15306.1"/>
    <property type="molecule type" value="Genomic_DNA"/>
</dbReference>
<dbReference type="SUPFAM" id="SSF53098">
    <property type="entry name" value="Ribonuclease H-like"/>
    <property type="match status" value="1"/>
</dbReference>
<dbReference type="AlphaFoldDB" id="A0AAV5JRG8"/>
<proteinExistence type="predicted"/>
<reference evidence="2 3" key="1">
    <citation type="journal article" date="2021" name="Commun. Biol.">
        <title>The genome of Shorea leprosula (Dipterocarpaceae) highlights the ecological relevance of drought in aseasonal tropical rainforests.</title>
        <authorList>
            <person name="Ng K.K.S."/>
            <person name="Kobayashi M.J."/>
            <person name="Fawcett J.A."/>
            <person name="Hatakeyama M."/>
            <person name="Paape T."/>
            <person name="Ng C.H."/>
            <person name="Ang C.C."/>
            <person name="Tnah L.H."/>
            <person name="Lee C.T."/>
            <person name="Nishiyama T."/>
            <person name="Sese J."/>
            <person name="O'Brien M.J."/>
            <person name="Copetti D."/>
            <person name="Mohd Noor M.I."/>
            <person name="Ong R.C."/>
            <person name="Putra M."/>
            <person name="Sireger I.Z."/>
            <person name="Indrioko S."/>
            <person name="Kosugi Y."/>
            <person name="Izuno A."/>
            <person name="Isagi Y."/>
            <person name="Lee S.L."/>
            <person name="Shimizu K.K."/>
        </authorList>
    </citation>
    <scope>NUCLEOTIDE SEQUENCE [LARGE SCALE GENOMIC DNA]</scope>
    <source>
        <strain evidence="2">214</strain>
    </source>
</reference>
<sequence length="826" mass="92169">MKGLALYASIVEELDIAIINAPTLTRSQVVPVYRLVATSGDLPQDLLESNPWLPQPPPDGSLPILSLTPKNSIWRAPILTDMGVNLPEITHRIPPPAEDLNQANLYKIFNLHASFEGDDIPREDVKNSSIFKSAVVTNDPNEEGLQDASPPISLSASEIPNVDISLPLAGDEAIVSPTDSDGLASGLWLLWDDSIVAMEVVSQTPQAIHAVVQKMWSIVKDTLCVDIEEIFATGIIPSKGCEFLIVLIPKVKAPETIHQFRLIRLGQSVNLKKSRILFSKNVDQASREAICSTLGYTPTDDLGKYLGIPISAQKLNKSKWQFVVDKVQGKLASWKSKFLSFASRTTLANSVLASIPNYYMQSSFLPASIHMELDRTHRNFIWATEPEQRRIHLVNWDKVTKGKKNGGLRLKSSKESNIIVMSKLNWRLHKEKDKRWSELYRKKYNISNPHMAPTHSGSPSWKAIGKATVFGPHNANFANTTVEEYFQATGEAPNLINYDLPSNMLAIIQATPISLSSTRDDGFARKTPPMLGICASASCPWCHTEDETVEHLIRMCPISSQILGSLLPGISTTQQQQLEFVEWLHFNIQCSEKSNILNIPWNVVFCFAIWGIWLHRNQLIHSTHPYPICSASKLIIERAAEYYSTVPYRGQNQRPTCMYKWIKPPLPFLKLNADGSAIDNPRKVAGGGLIRDSWGNWTLGFSRRIGWSSILLAELWAIRDGLQLAVSRNFSHLLIETDSFTAVNLLSKDPIDNHPLSSLVFDCRDLLRCIPHVKISHVMRESNMAVDILAKMGQDLSEDFVVFESIAQPVINACIADIVGVEFPRT</sequence>
<dbReference type="Pfam" id="PF13456">
    <property type="entry name" value="RVT_3"/>
    <property type="match status" value="1"/>
</dbReference>
<comment type="caution">
    <text evidence="2">The sequence shown here is derived from an EMBL/GenBank/DDBJ whole genome shotgun (WGS) entry which is preliminary data.</text>
</comment>
<evidence type="ECO:0000313" key="3">
    <source>
        <dbReference type="Proteomes" id="UP001054252"/>
    </source>
</evidence>
<dbReference type="PANTHER" id="PTHR33116:SF70">
    <property type="entry name" value="NON-LTR RETROELEMENT REVERSE TRANSCRIPTASE-LIKE PROTEIN"/>
    <property type="match status" value="1"/>
</dbReference>
<dbReference type="GO" id="GO:0003676">
    <property type="term" value="F:nucleic acid binding"/>
    <property type="evidence" value="ECO:0007669"/>
    <property type="project" value="InterPro"/>
</dbReference>
<evidence type="ECO:0000259" key="1">
    <source>
        <dbReference type="PROSITE" id="PS50879"/>
    </source>
</evidence>
<dbReference type="CDD" id="cd06222">
    <property type="entry name" value="RNase_H_like"/>
    <property type="match status" value="1"/>
</dbReference>
<keyword evidence="3" id="KW-1185">Reference proteome</keyword>
<evidence type="ECO:0000313" key="2">
    <source>
        <dbReference type="EMBL" id="GKV15306.1"/>
    </source>
</evidence>
<dbReference type="InterPro" id="IPR044730">
    <property type="entry name" value="RNase_H-like_dom_plant"/>
</dbReference>
<dbReference type="InterPro" id="IPR012337">
    <property type="entry name" value="RNaseH-like_sf"/>
</dbReference>
<gene>
    <name evidence="2" type="ORF">SLEP1_g26102</name>
</gene>
<name>A0AAV5JRG8_9ROSI</name>
<protein>
    <recommendedName>
        <fullName evidence="1">RNase H type-1 domain-containing protein</fullName>
    </recommendedName>
</protein>
<feature type="domain" description="RNase H type-1" evidence="1">
    <location>
        <begin position="665"/>
        <end position="795"/>
    </location>
</feature>
<dbReference type="InterPro" id="IPR002156">
    <property type="entry name" value="RNaseH_domain"/>
</dbReference>
<dbReference type="PANTHER" id="PTHR33116">
    <property type="entry name" value="REVERSE TRANSCRIPTASE ZINC-BINDING DOMAIN-CONTAINING PROTEIN-RELATED-RELATED"/>
    <property type="match status" value="1"/>
</dbReference>
<dbReference type="GO" id="GO:0004523">
    <property type="term" value="F:RNA-DNA hybrid ribonuclease activity"/>
    <property type="evidence" value="ECO:0007669"/>
    <property type="project" value="InterPro"/>
</dbReference>